<dbReference type="Proteomes" id="UP001652264">
    <property type="component" value="Unassembled WGS sequence"/>
</dbReference>
<proteinExistence type="predicted"/>
<dbReference type="Pfam" id="PF00106">
    <property type="entry name" value="adh_short"/>
    <property type="match status" value="1"/>
</dbReference>
<dbReference type="EMBL" id="JANVAD010000003">
    <property type="protein sequence ID" value="MCS6522549.1"/>
    <property type="molecule type" value="Genomic_DNA"/>
</dbReference>
<name>A0ABT2HH13_9MICO</name>
<sequence length="221" mass="23099">MTTIAIVGAGKGLGAAVAERFGREGFAVALISRNQDRLDSLAAQLGESGVTAKGFAANVRDGDSLRAALEAATEQLGPIEVLQYSPLPAKEYMRPVLETTAEDLVGPVEFSVYGSVNAVRQVLPGMRALGTGTILFVNGGSAVRPGARVTGTSVAFAGESAYAQLLHDAVAEEHVHVGQLIIPFGIDDGQDAHSSAAVAEQLWTIHSERGDFRTYAEPLPE</sequence>
<gene>
    <name evidence="1" type="ORF">NYQ28_08215</name>
</gene>
<dbReference type="GeneID" id="95322395"/>
<accession>A0ABT2HH13</accession>
<evidence type="ECO:0000313" key="2">
    <source>
        <dbReference type="Proteomes" id="UP001652264"/>
    </source>
</evidence>
<dbReference type="Gene3D" id="3.40.50.720">
    <property type="entry name" value="NAD(P)-binding Rossmann-like Domain"/>
    <property type="match status" value="1"/>
</dbReference>
<organism evidence="1 2">
    <name type="scientific">Curtobacterium citreum</name>
    <dbReference type="NCBI Taxonomy" id="2036"/>
    <lineage>
        <taxon>Bacteria</taxon>
        <taxon>Bacillati</taxon>
        <taxon>Actinomycetota</taxon>
        <taxon>Actinomycetes</taxon>
        <taxon>Micrococcales</taxon>
        <taxon>Microbacteriaceae</taxon>
        <taxon>Curtobacterium</taxon>
    </lineage>
</organism>
<keyword evidence="2" id="KW-1185">Reference proteome</keyword>
<dbReference type="PANTHER" id="PTHR43431">
    <property type="entry name" value="OXIDOREDUCTASE, SHORT CHAIN DEHYDROGENASE/REDUCTASE FAMILY (AFU_ORTHOLOGUE AFUA_5G14000)"/>
    <property type="match status" value="1"/>
</dbReference>
<dbReference type="PANTHER" id="PTHR43431:SF7">
    <property type="entry name" value="OXIDOREDUCTASE, SHORT CHAIN DEHYDROGENASE_REDUCTASE FAMILY (AFU_ORTHOLOGUE AFUA_5G14000)"/>
    <property type="match status" value="1"/>
</dbReference>
<dbReference type="RefSeq" id="WP_141859485.1">
    <property type="nucleotide sequence ID" value="NZ_BMNV01000005.1"/>
</dbReference>
<dbReference type="SUPFAM" id="SSF51735">
    <property type="entry name" value="NAD(P)-binding Rossmann-fold domains"/>
    <property type="match status" value="1"/>
</dbReference>
<dbReference type="InterPro" id="IPR036291">
    <property type="entry name" value="NAD(P)-bd_dom_sf"/>
</dbReference>
<reference evidence="1 2" key="1">
    <citation type="submission" date="2022-08" db="EMBL/GenBank/DDBJ databases">
        <title>Taxonomy of Curtobacterium flaccumfaciens.</title>
        <authorList>
            <person name="Osdaghi E."/>
            <person name="Taghavi S.M."/>
            <person name="Hamidizade M."/>
            <person name="Abachi H."/>
            <person name="Fazliarab A."/>
            <person name="Baeyen S."/>
            <person name="Portier P."/>
            <person name="Van Vaerenbergh J."/>
            <person name="Jacques M.-A."/>
        </authorList>
    </citation>
    <scope>NUCLEOTIDE SEQUENCE [LARGE SCALE GENOMIC DNA]</scope>
    <source>
        <strain evidence="1 2">LMG8786T</strain>
    </source>
</reference>
<dbReference type="InterPro" id="IPR002347">
    <property type="entry name" value="SDR_fam"/>
</dbReference>
<comment type="caution">
    <text evidence="1">The sequence shown here is derived from an EMBL/GenBank/DDBJ whole genome shotgun (WGS) entry which is preliminary data.</text>
</comment>
<evidence type="ECO:0000313" key="1">
    <source>
        <dbReference type="EMBL" id="MCS6522549.1"/>
    </source>
</evidence>
<protein>
    <submittedName>
        <fullName evidence="1">SDR family NAD(P)-dependent oxidoreductase</fullName>
    </submittedName>
</protein>